<evidence type="ECO:0000313" key="2">
    <source>
        <dbReference type="Proteomes" id="UP000325315"/>
    </source>
</evidence>
<proteinExistence type="predicted"/>
<organism evidence="1 2">
    <name type="scientific">Gossypium australe</name>
    <dbReference type="NCBI Taxonomy" id="47621"/>
    <lineage>
        <taxon>Eukaryota</taxon>
        <taxon>Viridiplantae</taxon>
        <taxon>Streptophyta</taxon>
        <taxon>Embryophyta</taxon>
        <taxon>Tracheophyta</taxon>
        <taxon>Spermatophyta</taxon>
        <taxon>Magnoliopsida</taxon>
        <taxon>eudicotyledons</taxon>
        <taxon>Gunneridae</taxon>
        <taxon>Pentapetalae</taxon>
        <taxon>rosids</taxon>
        <taxon>malvids</taxon>
        <taxon>Malvales</taxon>
        <taxon>Malvaceae</taxon>
        <taxon>Malvoideae</taxon>
        <taxon>Gossypium</taxon>
    </lineage>
</organism>
<accession>A0A5B6ULK7</accession>
<dbReference type="Proteomes" id="UP000325315">
    <property type="component" value="Unassembled WGS sequence"/>
</dbReference>
<reference evidence="2" key="1">
    <citation type="journal article" date="2019" name="Plant Biotechnol. J.">
        <title>Genome sequencing of the Australian wild diploid species Gossypium australe highlights disease resistance and delayed gland morphogenesis.</title>
        <authorList>
            <person name="Cai Y."/>
            <person name="Cai X."/>
            <person name="Wang Q."/>
            <person name="Wang P."/>
            <person name="Zhang Y."/>
            <person name="Cai C."/>
            <person name="Xu Y."/>
            <person name="Wang K."/>
            <person name="Zhou Z."/>
            <person name="Wang C."/>
            <person name="Geng S."/>
            <person name="Li B."/>
            <person name="Dong Q."/>
            <person name="Hou Y."/>
            <person name="Wang H."/>
            <person name="Ai P."/>
            <person name="Liu Z."/>
            <person name="Yi F."/>
            <person name="Sun M."/>
            <person name="An G."/>
            <person name="Cheng J."/>
            <person name="Zhang Y."/>
            <person name="Shi Q."/>
            <person name="Xie Y."/>
            <person name="Shi X."/>
            <person name="Chang Y."/>
            <person name="Huang F."/>
            <person name="Chen Y."/>
            <person name="Hong S."/>
            <person name="Mi L."/>
            <person name="Sun Q."/>
            <person name="Zhang L."/>
            <person name="Zhou B."/>
            <person name="Peng R."/>
            <person name="Zhang X."/>
            <person name="Liu F."/>
        </authorList>
    </citation>
    <scope>NUCLEOTIDE SEQUENCE [LARGE SCALE GENOMIC DNA]</scope>
    <source>
        <strain evidence="2">cv. PA1801</strain>
    </source>
</reference>
<protein>
    <submittedName>
        <fullName evidence="1">Uncharacterized protein</fullName>
    </submittedName>
</protein>
<comment type="caution">
    <text evidence="1">The sequence shown here is derived from an EMBL/GenBank/DDBJ whole genome shotgun (WGS) entry which is preliminary data.</text>
</comment>
<name>A0A5B6ULK7_9ROSI</name>
<evidence type="ECO:0000313" key="1">
    <source>
        <dbReference type="EMBL" id="KAA3458719.1"/>
    </source>
</evidence>
<dbReference type="EMBL" id="SMMG02000010">
    <property type="protein sequence ID" value="KAA3458719.1"/>
    <property type="molecule type" value="Genomic_DNA"/>
</dbReference>
<gene>
    <name evidence="1" type="ORF">EPI10_013299</name>
</gene>
<keyword evidence="2" id="KW-1185">Reference proteome</keyword>
<sequence>MVQAPSSDSGIVGDHFALSTYHLVPLNFVDKDDTFRMVIASEDTEMEMRQSYYELYIGMILRSIVHIPILKQVTRNSGYTTNDQSEHMIQILKYLPLVEFSCYNS</sequence>
<dbReference type="AlphaFoldDB" id="A0A5B6ULK7"/>